<reference evidence="2" key="1">
    <citation type="submission" date="2022-12" db="EMBL/GenBank/DDBJ databases">
        <title>Reclassification of two methanogenic archaea species isolated from the Kolyma lowland permafrost.</title>
        <authorList>
            <person name="Trubitsyn V.E."/>
            <person name="Rivkina E.M."/>
            <person name="Shcherbakova V.A."/>
        </authorList>
    </citation>
    <scope>NUCLEOTIDE SEQUENCE</scope>
    <source>
        <strain evidence="1">M2</strain>
        <strain evidence="2">MK4</strain>
    </source>
</reference>
<accession>A0A9E5A5K4</accession>
<dbReference type="AlphaFoldDB" id="A0A9E5A5K4"/>
<dbReference type="EMBL" id="JAPVES010000030">
    <property type="protein sequence ID" value="MCZ3373506.1"/>
    <property type="molecule type" value="Genomic_DNA"/>
</dbReference>
<evidence type="ECO:0000313" key="3">
    <source>
        <dbReference type="Proteomes" id="UP001068021"/>
    </source>
</evidence>
<name>A0A9E5A5K4_9EURY</name>
<gene>
    <name evidence="2" type="ORF">O3H35_12735</name>
    <name evidence="1" type="ORF">O3H54_15755</name>
</gene>
<proteinExistence type="predicted"/>
<sequence>MLDLGIQKGSKDKSEEYNTKFLNQLEPGEEITGEIYIGEIKKRLIKKTDVNEFYIIITDHENKQKWICGFITSYYPKSGNIYGEKGGRVYSLIDSLNHALNNVPMNVQESYSVNFDTFRKSINNNVESVKIKAVQSWNPSAKACNLEVVDAKSGSPVEKNGSTGLEQLAQNDPLIKIAYDGLLSKDTEITKKNLAFELKAMLNNEDINKSEFKEALQKIDKL</sequence>
<dbReference type="Proteomes" id="UP001068021">
    <property type="component" value="Unassembled WGS sequence"/>
</dbReference>
<comment type="caution">
    <text evidence="2">The sequence shown here is derived from an EMBL/GenBank/DDBJ whole genome shotgun (WGS) entry which is preliminary data.</text>
</comment>
<evidence type="ECO:0000313" key="2">
    <source>
        <dbReference type="EMBL" id="MCZ3373506.1"/>
    </source>
</evidence>
<protein>
    <submittedName>
        <fullName evidence="2">Uncharacterized protein</fullName>
    </submittedName>
</protein>
<keyword evidence="3" id="KW-1185">Reference proteome</keyword>
<dbReference type="Proteomes" id="UP001074446">
    <property type="component" value="Unassembled WGS sequence"/>
</dbReference>
<dbReference type="EMBL" id="JAPVER010000020">
    <property type="protein sequence ID" value="MCZ3367346.1"/>
    <property type="molecule type" value="Genomic_DNA"/>
</dbReference>
<evidence type="ECO:0000313" key="1">
    <source>
        <dbReference type="EMBL" id="MCZ3367346.1"/>
    </source>
</evidence>
<dbReference type="RefSeq" id="WP_048082586.1">
    <property type="nucleotide sequence ID" value="NZ_JAPVER010000020.1"/>
</dbReference>
<organism evidence="2">
    <name type="scientific">Methanobacterium veterum</name>
    <dbReference type="NCBI Taxonomy" id="408577"/>
    <lineage>
        <taxon>Archaea</taxon>
        <taxon>Methanobacteriati</taxon>
        <taxon>Methanobacteriota</taxon>
        <taxon>Methanomada group</taxon>
        <taxon>Methanobacteria</taxon>
        <taxon>Methanobacteriales</taxon>
        <taxon>Methanobacteriaceae</taxon>
        <taxon>Methanobacterium</taxon>
    </lineage>
</organism>